<comment type="similarity">
    <text evidence="2">Belongs to the binding-protein-dependent transport system permease family. MalFG subfamily.</text>
</comment>
<evidence type="ECO:0000256" key="3">
    <source>
        <dbReference type="ARBA" id="ARBA00022448"/>
    </source>
</evidence>
<evidence type="ECO:0000259" key="10">
    <source>
        <dbReference type="PROSITE" id="PS50928"/>
    </source>
</evidence>
<feature type="transmembrane region" description="Helical" evidence="9">
    <location>
        <begin position="211"/>
        <end position="233"/>
    </location>
</feature>
<dbReference type="PANTHER" id="PTHR32243:SF50">
    <property type="entry name" value="MALTOSE_MALTODEXTRIN TRANSPORT SYSTEM PERMEASE PROTEIN MALG"/>
    <property type="match status" value="1"/>
</dbReference>
<dbReference type="InterPro" id="IPR035906">
    <property type="entry name" value="MetI-like_sf"/>
</dbReference>
<feature type="transmembrane region" description="Helical" evidence="9">
    <location>
        <begin position="34"/>
        <end position="58"/>
    </location>
</feature>
<evidence type="ECO:0000256" key="2">
    <source>
        <dbReference type="ARBA" id="ARBA00009047"/>
    </source>
</evidence>
<accession>A0ABY5S600</accession>
<evidence type="ECO:0000256" key="9">
    <source>
        <dbReference type="RuleBase" id="RU363032"/>
    </source>
</evidence>
<evidence type="ECO:0000256" key="5">
    <source>
        <dbReference type="ARBA" id="ARBA00022597"/>
    </source>
</evidence>
<evidence type="ECO:0000256" key="4">
    <source>
        <dbReference type="ARBA" id="ARBA00022475"/>
    </source>
</evidence>
<feature type="transmembrane region" description="Helical" evidence="9">
    <location>
        <begin position="270"/>
        <end position="290"/>
    </location>
</feature>
<gene>
    <name evidence="11" type="ORF">L1F29_28550</name>
</gene>
<sequence length="300" mass="33247">MENPIPLQGTGTVGGDLKNQHDNLLNRRRRWLQALPNGVAIAVMTAGSLPLLAIYVWMVLVSFSDSGLIPTKFTLDHWSFLWSELNIDGYVYPSVWIVFLNTLFIAVGTAVFEVAFSLMAGYAISQTKFPGRNFLLQSTILTHAFPAITGLIAAFYILNTTGLLNTLTGIMVLKVLGGIPMSTWIIKGFFDEVPKELTWAAQTDGCGKFKIFYTVFLPKIWPGVTAISLFAFLSGWGEYVMVSVFIFDDSINTLSIIIKSLFNETSSASYGLVMALATFYMLPCVILYFFSQKALSNMKM</sequence>
<dbReference type="Pfam" id="PF00528">
    <property type="entry name" value="BPD_transp_1"/>
    <property type="match status" value="1"/>
</dbReference>
<dbReference type="PANTHER" id="PTHR32243">
    <property type="entry name" value="MALTOSE TRANSPORT SYSTEM PERMEASE-RELATED"/>
    <property type="match status" value="1"/>
</dbReference>
<dbReference type="InterPro" id="IPR000515">
    <property type="entry name" value="MetI-like"/>
</dbReference>
<keyword evidence="7 9" id="KW-1133">Transmembrane helix</keyword>
<feature type="transmembrane region" description="Helical" evidence="9">
    <location>
        <begin position="134"/>
        <end position="158"/>
    </location>
</feature>
<keyword evidence="12" id="KW-1185">Reference proteome</keyword>
<organism evidence="11 12">
    <name type="scientific">Paenibacillus spongiae</name>
    <dbReference type="NCBI Taxonomy" id="2909671"/>
    <lineage>
        <taxon>Bacteria</taxon>
        <taxon>Bacillati</taxon>
        <taxon>Bacillota</taxon>
        <taxon>Bacilli</taxon>
        <taxon>Bacillales</taxon>
        <taxon>Paenibacillaceae</taxon>
        <taxon>Paenibacillus</taxon>
    </lineage>
</organism>
<dbReference type="CDD" id="cd06261">
    <property type="entry name" value="TM_PBP2"/>
    <property type="match status" value="1"/>
</dbReference>
<evidence type="ECO:0000313" key="12">
    <source>
        <dbReference type="Proteomes" id="UP001057877"/>
    </source>
</evidence>
<dbReference type="SUPFAM" id="SSF161098">
    <property type="entry name" value="MetI-like"/>
    <property type="match status" value="1"/>
</dbReference>
<dbReference type="EMBL" id="CP091430">
    <property type="protein sequence ID" value="UVI29334.1"/>
    <property type="molecule type" value="Genomic_DNA"/>
</dbReference>
<feature type="transmembrane region" description="Helical" evidence="9">
    <location>
        <begin position="95"/>
        <end position="122"/>
    </location>
</feature>
<evidence type="ECO:0000313" key="11">
    <source>
        <dbReference type="EMBL" id="UVI29334.1"/>
    </source>
</evidence>
<proteinExistence type="inferred from homology"/>
<reference evidence="11" key="1">
    <citation type="submission" date="2022-01" db="EMBL/GenBank/DDBJ databases">
        <title>Paenibacillus spongiae sp. nov., isolated from marine sponge.</title>
        <authorList>
            <person name="Li Z."/>
            <person name="Zhang M."/>
        </authorList>
    </citation>
    <scope>NUCLEOTIDE SEQUENCE</scope>
    <source>
        <strain evidence="11">PHS-Z3</strain>
    </source>
</reference>
<keyword evidence="8 9" id="KW-0472">Membrane</keyword>
<dbReference type="Proteomes" id="UP001057877">
    <property type="component" value="Chromosome"/>
</dbReference>
<keyword evidence="6 9" id="KW-0812">Transmembrane</keyword>
<dbReference type="PROSITE" id="PS50928">
    <property type="entry name" value="ABC_TM1"/>
    <property type="match status" value="1"/>
</dbReference>
<dbReference type="Gene3D" id="1.10.3720.10">
    <property type="entry name" value="MetI-like"/>
    <property type="match status" value="1"/>
</dbReference>
<keyword evidence="3 9" id="KW-0813">Transport</keyword>
<feature type="transmembrane region" description="Helical" evidence="9">
    <location>
        <begin position="170"/>
        <end position="190"/>
    </location>
</feature>
<evidence type="ECO:0000256" key="7">
    <source>
        <dbReference type="ARBA" id="ARBA00022989"/>
    </source>
</evidence>
<dbReference type="InterPro" id="IPR050901">
    <property type="entry name" value="BP-dep_ABC_trans_perm"/>
</dbReference>
<feature type="domain" description="ABC transmembrane type-1" evidence="10">
    <location>
        <begin position="99"/>
        <end position="291"/>
    </location>
</feature>
<evidence type="ECO:0000256" key="1">
    <source>
        <dbReference type="ARBA" id="ARBA00004651"/>
    </source>
</evidence>
<evidence type="ECO:0000256" key="8">
    <source>
        <dbReference type="ARBA" id="ARBA00023136"/>
    </source>
</evidence>
<dbReference type="RefSeq" id="WP_258385423.1">
    <property type="nucleotide sequence ID" value="NZ_CP091430.1"/>
</dbReference>
<comment type="subcellular location">
    <subcellularLocation>
        <location evidence="1 9">Cell membrane</location>
        <topology evidence="1 9">Multi-pass membrane protein</topology>
    </subcellularLocation>
</comment>
<name>A0ABY5S600_9BACL</name>
<protein>
    <submittedName>
        <fullName evidence="11">Carbohydrate ABC transporter permease</fullName>
    </submittedName>
</protein>
<evidence type="ECO:0000256" key="6">
    <source>
        <dbReference type="ARBA" id="ARBA00022692"/>
    </source>
</evidence>
<keyword evidence="5" id="KW-0762">Sugar transport</keyword>
<keyword evidence="4" id="KW-1003">Cell membrane</keyword>